<evidence type="ECO:0000256" key="2">
    <source>
        <dbReference type="ARBA" id="ARBA00022980"/>
    </source>
</evidence>
<sequence length="346" mass="37360">MALRSSLQGIARCAATSLAPEARVGARFASSSTSASSTSNDEGDEATTSTSSNRHSLPHHSIEIGPTQLSRYQEHYHNSLARDLLYMSYDPLRADLGDSHSTAQENELPERGWDPTSPYTKNRPARPLRGNRLHQPQNDGRGQKDVVKLERIVITAFAKEAIANKNVLIPLLAQFRSITGLPIVGSFGDPSLALPEVDATPESAAAAKKGYVKVLRAKSGASSFKLRPGMPVGVQAVLPATKAYDFLEIFVTFVLPRLRTFGGFPLPPPSQPPMSPAALSGVVHLGMGPEAVALFPQTEVNWDSYPGRSVGFQVDCITNQRGKRATERARQLLSGLGIPFLRRGDL</sequence>
<dbReference type="InParanoid" id="A0A316Z068"/>
<evidence type="ECO:0000313" key="6">
    <source>
        <dbReference type="EMBL" id="PWN93485.1"/>
    </source>
</evidence>
<feature type="region of interest" description="Disordered" evidence="4">
    <location>
        <begin position="28"/>
        <end position="61"/>
    </location>
</feature>
<dbReference type="SUPFAM" id="SSF55282">
    <property type="entry name" value="RL5-like"/>
    <property type="match status" value="1"/>
</dbReference>
<keyword evidence="7" id="KW-1185">Reference proteome</keyword>
<proteinExistence type="inferred from homology"/>
<reference evidence="6 7" key="1">
    <citation type="journal article" date="2018" name="Mol. Biol. Evol.">
        <title>Broad Genomic Sampling Reveals a Smut Pathogenic Ancestry of the Fungal Clade Ustilaginomycotina.</title>
        <authorList>
            <person name="Kijpornyongpan T."/>
            <person name="Mondo S.J."/>
            <person name="Barry K."/>
            <person name="Sandor L."/>
            <person name="Lee J."/>
            <person name="Lipzen A."/>
            <person name="Pangilinan J."/>
            <person name="LaButti K."/>
            <person name="Hainaut M."/>
            <person name="Henrissat B."/>
            <person name="Grigoriev I.V."/>
            <person name="Spatafora J.W."/>
            <person name="Aime M.C."/>
        </authorList>
    </citation>
    <scope>NUCLEOTIDE SEQUENCE [LARGE SCALE GENOMIC DNA]</scope>
    <source>
        <strain evidence="6 7">MCA 4198</strain>
    </source>
</reference>
<feature type="region of interest" description="Disordered" evidence="4">
    <location>
        <begin position="97"/>
        <end position="142"/>
    </location>
</feature>
<dbReference type="GeneID" id="37042445"/>
<dbReference type="GO" id="GO:0003735">
    <property type="term" value="F:structural constituent of ribosome"/>
    <property type="evidence" value="ECO:0007669"/>
    <property type="project" value="InterPro"/>
</dbReference>
<dbReference type="STRING" id="215250.A0A316Z068"/>
<dbReference type="GO" id="GO:0006412">
    <property type="term" value="P:translation"/>
    <property type="evidence" value="ECO:0007669"/>
    <property type="project" value="InterPro"/>
</dbReference>
<gene>
    <name evidence="6" type="ORF">FA10DRAFT_264129</name>
</gene>
<feature type="compositionally biased region" description="Basic residues" evidence="4">
    <location>
        <begin position="123"/>
        <end position="132"/>
    </location>
</feature>
<dbReference type="InterPro" id="IPR031309">
    <property type="entry name" value="Ribosomal_uL5_C"/>
</dbReference>
<organism evidence="6 7">
    <name type="scientific">Acaromyces ingoldii</name>
    <dbReference type="NCBI Taxonomy" id="215250"/>
    <lineage>
        <taxon>Eukaryota</taxon>
        <taxon>Fungi</taxon>
        <taxon>Dikarya</taxon>
        <taxon>Basidiomycota</taxon>
        <taxon>Ustilaginomycotina</taxon>
        <taxon>Exobasidiomycetes</taxon>
        <taxon>Exobasidiales</taxon>
        <taxon>Cryptobasidiaceae</taxon>
        <taxon>Acaromyces</taxon>
    </lineage>
</organism>
<feature type="compositionally biased region" description="Low complexity" evidence="4">
    <location>
        <begin position="29"/>
        <end position="39"/>
    </location>
</feature>
<feature type="compositionally biased region" description="Polar residues" evidence="4">
    <location>
        <begin position="46"/>
        <end position="55"/>
    </location>
</feature>
<evidence type="ECO:0000256" key="1">
    <source>
        <dbReference type="ARBA" id="ARBA00008553"/>
    </source>
</evidence>
<dbReference type="Proteomes" id="UP000245768">
    <property type="component" value="Unassembled WGS sequence"/>
</dbReference>
<evidence type="ECO:0000256" key="3">
    <source>
        <dbReference type="ARBA" id="ARBA00023274"/>
    </source>
</evidence>
<feature type="domain" description="Large ribosomal subunit protein uL5 C-terminal" evidence="5">
    <location>
        <begin position="231"/>
        <end position="340"/>
    </location>
</feature>
<accession>A0A316Z068</accession>
<evidence type="ECO:0000313" key="7">
    <source>
        <dbReference type="Proteomes" id="UP000245768"/>
    </source>
</evidence>
<comment type="similarity">
    <text evidence="1">Belongs to the universal ribosomal protein uL5 family.</text>
</comment>
<dbReference type="InterPro" id="IPR022803">
    <property type="entry name" value="Ribosomal_uL5_dom_sf"/>
</dbReference>
<dbReference type="PANTHER" id="PTHR11994">
    <property type="entry name" value="60S RIBOSOMAL PROTEIN L11-RELATED"/>
    <property type="match status" value="1"/>
</dbReference>
<dbReference type="RefSeq" id="XP_025380683.1">
    <property type="nucleotide sequence ID" value="XM_025520529.1"/>
</dbReference>
<name>A0A316Z068_9BASI</name>
<dbReference type="InterPro" id="IPR002132">
    <property type="entry name" value="Ribosomal_uL5"/>
</dbReference>
<dbReference type="Gene3D" id="3.30.1440.10">
    <property type="match status" value="1"/>
</dbReference>
<dbReference type="EMBL" id="KZ819634">
    <property type="protein sequence ID" value="PWN93485.1"/>
    <property type="molecule type" value="Genomic_DNA"/>
</dbReference>
<keyword evidence="2 6" id="KW-0689">Ribosomal protein</keyword>
<protein>
    <submittedName>
        <fullName evidence="6">Ribosomal protein L5</fullName>
    </submittedName>
</protein>
<keyword evidence="3" id="KW-0687">Ribonucleoprotein</keyword>
<dbReference type="GO" id="GO:1990904">
    <property type="term" value="C:ribonucleoprotein complex"/>
    <property type="evidence" value="ECO:0007669"/>
    <property type="project" value="UniProtKB-KW"/>
</dbReference>
<dbReference type="GO" id="GO:0005840">
    <property type="term" value="C:ribosome"/>
    <property type="evidence" value="ECO:0007669"/>
    <property type="project" value="UniProtKB-KW"/>
</dbReference>
<dbReference type="Pfam" id="PF00673">
    <property type="entry name" value="Ribosomal_L5_C"/>
    <property type="match status" value="1"/>
</dbReference>
<evidence type="ECO:0000259" key="5">
    <source>
        <dbReference type="Pfam" id="PF00673"/>
    </source>
</evidence>
<evidence type="ECO:0000256" key="4">
    <source>
        <dbReference type="SAM" id="MobiDB-lite"/>
    </source>
</evidence>
<dbReference type="OrthoDB" id="539541at2759"/>
<dbReference type="FunCoup" id="A0A316Z068">
    <property type="interactions" value="171"/>
</dbReference>
<dbReference type="AlphaFoldDB" id="A0A316Z068"/>